<feature type="compositionally biased region" description="Basic and acidic residues" evidence="1">
    <location>
        <begin position="107"/>
        <end position="118"/>
    </location>
</feature>
<evidence type="ECO:0000256" key="1">
    <source>
        <dbReference type="SAM" id="MobiDB-lite"/>
    </source>
</evidence>
<dbReference type="AlphaFoldDB" id="A0AAE1AT39"/>
<gene>
    <name evidence="3" type="ORF">RRG08_020744</name>
</gene>
<evidence type="ECO:0000259" key="2">
    <source>
        <dbReference type="Pfam" id="PF20499"/>
    </source>
</evidence>
<dbReference type="Pfam" id="PF20499">
    <property type="entry name" value="DUF6729"/>
    <property type="match status" value="2"/>
</dbReference>
<evidence type="ECO:0000313" key="3">
    <source>
        <dbReference type="EMBL" id="KAK3793368.1"/>
    </source>
</evidence>
<dbReference type="InterPro" id="IPR046616">
    <property type="entry name" value="DUF6729"/>
</dbReference>
<organism evidence="3 4">
    <name type="scientific">Elysia crispata</name>
    <name type="common">lettuce slug</name>
    <dbReference type="NCBI Taxonomy" id="231223"/>
    <lineage>
        <taxon>Eukaryota</taxon>
        <taxon>Metazoa</taxon>
        <taxon>Spiralia</taxon>
        <taxon>Lophotrochozoa</taxon>
        <taxon>Mollusca</taxon>
        <taxon>Gastropoda</taxon>
        <taxon>Heterobranchia</taxon>
        <taxon>Euthyneura</taxon>
        <taxon>Panpulmonata</taxon>
        <taxon>Sacoglossa</taxon>
        <taxon>Placobranchoidea</taxon>
        <taxon>Plakobranchidae</taxon>
        <taxon>Elysia</taxon>
    </lineage>
</organism>
<dbReference type="PANTHER" id="PTHR24401:SF29">
    <property type="entry name" value="SI:CH211-243P7.3-RELATED"/>
    <property type="match status" value="1"/>
</dbReference>
<protein>
    <recommendedName>
        <fullName evidence="2">DUF6729 domain-containing protein</fullName>
    </recommendedName>
</protein>
<dbReference type="Proteomes" id="UP001283361">
    <property type="component" value="Unassembled WGS sequence"/>
</dbReference>
<comment type="caution">
    <text evidence="3">The sequence shown here is derived from an EMBL/GenBank/DDBJ whole genome shotgun (WGS) entry which is preliminary data.</text>
</comment>
<feature type="region of interest" description="Disordered" evidence="1">
    <location>
        <begin position="37"/>
        <end position="59"/>
    </location>
</feature>
<proteinExistence type="predicted"/>
<accession>A0AAE1AT39</accession>
<evidence type="ECO:0000313" key="4">
    <source>
        <dbReference type="Proteomes" id="UP001283361"/>
    </source>
</evidence>
<feature type="region of interest" description="Disordered" evidence="1">
    <location>
        <begin position="107"/>
        <end position="129"/>
    </location>
</feature>
<reference evidence="3" key="1">
    <citation type="journal article" date="2023" name="G3 (Bethesda)">
        <title>A reference genome for the long-term kleptoplast-retaining sea slug Elysia crispata morphotype clarki.</title>
        <authorList>
            <person name="Eastman K.E."/>
            <person name="Pendleton A.L."/>
            <person name="Shaikh M.A."/>
            <person name="Suttiyut T."/>
            <person name="Ogas R."/>
            <person name="Tomko P."/>
            <person name="Gavelis G."/>
            <person name="Widhalm J.R."/>
            <person name="Wisecaver J.H."/>
        </authorList>
    </citation>
    <scope>NUCLEOTIDE SEQUENCE</scope>
    <source>
        <strain evidence="3">ECLA1</strain>
    </source>
</reference>
<feature type="domain" description="DUF6729" evidence="2">
    <location>
        <begin position="167"/>
        <end position="224"/>
    </location>
</feature>
<dbReference type="EMBL" id="JAWDGP010001255">
    <property type="protein sequence ID" value="KAK3793368.1"/>
    <property type="molecule type" value="Genomic_DNA"/>
</dbReference>
<name>A0AAE1AT39_9GAST</name>
<dbReference type="PANTHER" id="PTHR24401">
    <property type="entry name" value="SI:CH211-243P7.3-RELATED"/>
    <property type="match status" value="1"/>
</dbReference>
<keyword evidence="4" id="KW-1185">Reference proteome</keyword>
<feature type="domain" description="DUF6729" evidence="2">
    <location>
        <begin position="226"/>
        <end position="312"/>
    </location>
</feature>
<sequence>MSASPSSALGMLCDYVLAKRDVQRSSTMGEFQSYVKEQRCGPAARRTSPRKASAPASSIAYATPGQRLLSAVSRLTPASSSAALLPLEEVQPGDDSDEDTLVQLTQEAERAEEERKDTQTGPSGFVQPLVIPDSDTSKVSLRKEWLKTLPAEDHVWVANALFTESGSQPPATPNVFFHHRFFLCMLYRMLALPFLCSQPGCDRRQLSSCGLYKTVRHVIGQVDDYTVLSYHLALDRRVVAELRDCSLGNIATRLYRKLRELHRENNMERVLNYHTVLEKFSAQFPAQTAIKEIPEYRRMPSAHWLLSVYVADCSPRLAELKANIKSTFGTVLKMDLTKRVVRKLSGSAGGMAAWSTNVSNEHRQVLMSVLTASEGRGLKEMARGLVSRYQAAGVPPPQLLYVDRDCCGKFHMWAKDLFPQWENLLVRLDIWHFMRRLASCVTTESYPLYGTFMSRLSATIFRWDEGDVQALRQAKASQLRSRGRHVSPASVELTAKVRYTLPSQSSGLRGRHVSPASVELTAKVRYTLPSQSSGLGVAMSLPPLWN</sequence>